<sequence>MLRYIPSTESIPSVLPDRYRSYPSDLQEKKMKKHRQEFVRQRNNPLPLFPSSRACDQRGMPSFVGTINRRNCGRKSPLSGATSNERQTTRRHLFFAHPPARPPDKWSPSCSTRKLAAMNKRKRRHKTAFSRRMALSLSSLARRKWGLEKSIPCWAQEGEGSDRSREGFVVGRTPSGRSANALARKGLSVFTSLGIALVWEKRCNSQFHYSPTGTS</sequence>
<comment type="caution">
    <text evidence="2">The sequence shown here is derived from an EMBL/GenBank/DDBJ whole genome shotgun (WGS) entry which is preliminary data.</text>
</comment>
<gene>
    <name evidence="2" type="ORF">AVEN_66822_1</name>
</gene>
<dbReference type="EMBL" id="BGPR01000404">
    <property type="protein sequence ID" value="GBM18462.1"/>
    <property type="molecule type" value="Genomic_DNA"/>
</dbReference>
<evidence type="ECO:0000256" key="1">
    <source>
        <dbReference type="SAM" id="MobiDB-lite"/>
    </source>
</evidence>
<protein>
    <submittedName>
        <fullName evidence="2">Uncharacterized protein</fullName>
    </submittedName>
</protein>
<organism evidence="2 3">
    <name type="scientific">Araneus ventricosus</name>
    <name type="common">Orbweaver spider</name>
    <name type="synonym">Epeira ventricosa</name>
    <dbReference type="NCBI Taxonomy" id="182803"/>
    <lineage>
        <taxon>Eukaryota</taxon>
        <taxon>Metazoa</taxon>
        <taxon>Ecdysozoa</taxon>
        <taxon>Arthropoda</taxon>
        <taxon>Chelicerata</taxon>
        <taxon>Arachnida</taxon>
        <taxon>Araneae</taxon>
        <taxon>Araneomorphae</taxon>
        <taxon>Entelegynae</taxon>
        <taxon>Araneoidea</taxon>
        <taxon>Araneidae</taxon>
        <taxon>Araneus</taxon>
    </lineage>
</organism>
<evidence type="ECO:0000313" key="2">
    <source>
        <dbReference type="EMBL" id="GBM18462.1"/>
    </source>
</evidence>
<name>A0A4Y2DNT2_ARAVE</name>
<reference evidence="2 3" key="1">
    <citation type="journal article" date="2019" name="Sci. Rep.">
        <title>Orb-weaving spider Araneus ventricosus genome elucidates the spidroin gene catalogue.</title>
        <authorList>
            <person name="Kono N."/>
            <person name="Nakamura H."/>
            <person name="Ohtoshi R."/>
            <person name="Moran D.A.P."/>
            <person name="Shinohara A."/>
            <person name="Yoshida Y."/>
            <person name="Fujiwara M."/>
            <person name="Mori M."/>
            <person name="Tomita M."/>
            <person name="Arakawa K."/>
        </authorList>
    </citation>
    <scope>NUCLEOTIDE SEQUENCE [LARGE SCALE GENOMIC DNA]</scope>
</reference>
<evidence type="ECO:0000313" key="3">
    <source>
        <dbReference type="Proteomes" id="UP000499080"/>
    </source>
</evidence>
<proteinExistence type="predicted"/>
<accession>A0A4Y2DNT2</accession>
<feature type="region of interest" description="Disordered" evidence="1">
    <location>
        <begin position="66"/>
        <end position="87"/>
    </location>
</feature>
<keyword evidence="3" id="KW-1185">Reference proteome</keyword>
<dbReference type="Proteomes" id="UP000499080">
    <property type="component" value="Unassembled WGS sequence"/>
</dbReference>
<dbReference type="AlphaFoldDB" id="A0A4Y2DNT2"/>